<dbReference type="GO" id="GO:0003677">
    <property type="term" value="F:DNA binding"/>
    <property type="evidence" value="ECO:0007669"/>
    <property type="project" value="InterPro"/>
</dbReference>
<gene>
    <name evidence="4" type="ORF">GCM10011594_18580</name>
</gene>
<evidence type="ECO:0000256" key="2">
    <source>
        <dbReference type="ARBA" id="ARBA00022840"/>
    </source>
</evidence>
<sequence>MLSAGVGLRSDGDGSCSLPSWRADACGSADRERAGVTGASSIVGRTAELALLRTALAAADSGRSQFVLLTAPAGMGKSTLVEAALSAVPHRLVRVLADPLESSTEYGALAQLAPVLSGAAAAPWPHLAAGAPVGASVLAVGAELVRVLGDLEPGRLLVLLVEDAQWLDGATAAAVQFAVRRLTVERALVVVTTRGGVRSVDLGWQRPSTAAGSGAAVELGPLTEDDVAELARRHHGRRLAPAAAARLAEQTGGHPLHARLIVETASWEQLSAVSGPLPLSRSLAGAIAASFEALSPAARSVVAAAAVVGRPVEIRMLQAVAGVADPTPVVEEAVAAGLLRETLTALGRTLGVPHPLIVTAVRDALEPAHRRAIEAAVLPFLSGETALRHRLGAVQGYDEALAVEATEAAAARELVGHLDGAIGLLLSAADISPDPELRARRFLRAVGLMATQGDIVRAFSCRADVLAAPPSSERTVVLAALTLLAGQLSAGRDLLAQARQELVETPDARLEASVSLLEATRKVLTGTDGMADVDGVLANPGAHPAWRQLARVLGAMSQMIAGRPEDAVAMVQVPPAVGGVLDSGDVPLLATRGGIRLWTGDDGAAAADLALVEQHIRAGRPVPALLALSLALIAEWRLLSGHWTESMATVELLLAVEEGDSRAVERPIVHAVAARVLAEHGQDERALEQLQAARAWTELLGSQTNRVYVAIAAAVQALLNGDPAAAAAELDAVERPEIQLRARERRLLRASALLAAGSPGPAARVAGDVVGHPGSVAAEALVVLAEATLAAGDLPDADAVLRSASSAIPADNAFLRAREAQVRGEMALRTGNVRAATAALTVARGLFAGIGAWPRVAQCENRLADLQSDRPPAGGPPLLSDRELEVARLVALGLSNGEAAARLYVSRKAIEFHLTNVYAKLGISSRRQLADRLQRLLGSPTGR</sequence>
<dbReference type="PRINTS" id="PR00038">
    <property type="entry name" value="HTHLUXR"/>
</dbReference>
<dbReference type="Pfam" id="PF00196">
    <property type="entry name" value="GerE"/>
    <property type="match status" value="1"/>
</dbReference>
<dbReference type="GO" id="GO:0006355">
    <property type="term" value="P:regulation of DNA-templated transcription"/>
    <property type="evidence" value="ECO:0007669"/>
    <property type="project" value="InterPro"/>
</dbReference>
<evidence type="ECO:0000256" key="1">
    <source>
        <dbReference type="ARBA" id="ARBA00022741"/>
    </source>
</evidence>
<feature type="domain" description="HTH luxR-type" evidence="3">
    <location>
        <begin position="872"/>
        <end position="937"/>
    </location>
</feature>
<dbReference type="InterPro" id="IPR041664">
    <property type="entry name" value="AAA_16"/>
</dbReference>
<dbReference type="Pfam" id="PF13191">
    <property type="entry name" value="AAA_16"/>
    <property type="match status" value="1"/>
</dbReference>
<dbReference type="InterPro" id="IPR027417">
    <property type="entry name" value="P-loop_NTPase"/>
</dbReference>
<dbReference type="Proteomes" id="UP000655208">
    <property type="component" value="Unassembled WGS sequence"/>
</dbReference>
<dbReference type="EMBL" id="BMNA01000003">
    <property type="protein sequence ID" value="GGL98916.1"/>
    <property type="molecule type" value="Genomic_DNA"/>
</dbReference>
<dbReference type="SMART" id="SM00421">
    <property type="entry name" value="HTH_LUXR"/>
    <property type="match status" value="1"/>
</dbReference>
<dbReference type="SUPFAM" id="SSF52540">
    <property type="entry name" value="P-loop containing nucleoside triphosphate hydrolases"/>
    <property type="match status" value="1"/>
</dbReference>
<dbReference type="PANTHER" id="PTHR16305">
    <property type="entry name" value="TESTICULAR SOLUBLE ADENYLYL CYCLASE"/>
    <property type="match status" value="1"/>
</dbReference>
<reference evidence="4" key="1">
    <citation type="journal article" date="2014" name="Int. J. Syst. Evol. Microbiol.">
        <title>Complete genome sequence of Corynebacterium casei LMG S-19264T (=DSM 44701T), isolated from a smear-ripened cheese.</title>
        <authorList>
            <consortium name="US DOE Joint Genome Institute (JGI-PGF)"/>
            <person name="Walter F."/>
            <person name="Albersmeier A."/>
            <person name="Kalinowski J."/>
            <person name="Ruckert C."/>
        </authorList>
    </citation>
    <scope>NUCLEOTIDE SEQUENCE</scope>
    <source>
        <strain evidence="4">CGMCC 4.7308</strain>
    </source>
</reference>
<dbReference type="Gene3D" id="1.10.10.10">
    <property type="entry name" value="Winged helix-like DNA-binding domain superfamily/Winged helix DNA-binding domain"/>
    <property type="match status" value="1"/>
</dbReference>
<dbReference type="GO" id="GO:0005737">
    <property type="term" value="C:cytoplasm"/>
    <property type="evidence" value="ECO:0007669"/>
    <property type="project" value="TreeGrafter"/>
</dbReference>
<dbReference type="PANTHER" id="PTHR16305:SF35">
    <property type="entry name" value="TRANSCRIPTIONAL ACTIVATOR DOMAIN"/>
    <property type="match status" value="1"/>
</dbReference>
<organism evidence="4 5">
    <name type="scientific">Nakamurella endophytica</name>
    <dbReference type="NCBI Taxonomy" id="1748367"/>
    <lineage>
        <taxon>Bacteria</taxon>
        <taxon>Bacillati</taxon>
        <taxon>Actinomycetota</taxon>
        <taxon>Actinomycetes</taxon>
        <taxon>Nakamurellales</taxon>
        <taxon>Nakamurellaceae</taxon>
        <taxon>Nakamurella</taxon>
    </lineage>
</organism>
<proteinExistence type="predicted"/>
<keyword evidence="5" id="KW-1185">Reference proteome</keyword>
<dbReference type="PROSITE" id="PS50043">
    <property type="entry name" value="HTH_LUXR_2"/>
    <property type="match status" value="1"/>
</dbReference>
<evidence type="ECO:0000259" key="3">
    <source>
        <dbReference type="PROSITE" id="PS50043"/>
    </source>
</evidence>
<dbReference type="GO" id="GO:0005524">
    <property type="term" value="F:ATP binding"/>
    <property type="evidence" value="ECO:0007669"/>
    <property type="project" value="UniProtKB-KW"/>
</dbReference>
<evidence type="ECO:0000313" key="4">
    <source>
        <dbReference type="EMBL" id="GGL98916.1"/>
    </source>
</evidence>
<dbReference type="SUPFAM" id="SSF46894">
    <property type="entry name" value="C-terminal effector domain of the bipartite response regulators"/>
    <property type="match status" value="1"/>
</dbReference>
<evidence type="ECO:0000313" key="5">
    <source>
        <dbReference type="Proteomes" id="UP000655208"/>
    </source>
</evidence>
<dbReference type="InterPro" id="IPR000792">
    <property type="entry name" value="Tscrpt_reg_LuxR_C"/>
</dbReference>
<keyword evidence="2" id="KW-0067">ATP-binding</keyword>
<name>A0A917WF37_9ACTN</name>
<dbReference type="InterPro" id="IPR036388">
    <property type="entry name" value="WH-like_DNA-bd_sf"/>
</dbReference>
<dbReference type="InterPro" id="IPR016032">
    <property type="entry name" value="Sig_transdc_resp-reg_C-effctor"/>
</dbReference>
<protein>
    <submittedName>
        <fullName evidence="4">Transcriptional regulator</fullName>
    </submittedName>
</protein>
<accession>A0A917WF37</accession>
<dbReference type="CDD" id="cd06170">
    <property type="entry name" value="LuxR_C_like"/>
    <property type="match status" value="1"/>
</dbReference>
<dbReference type="AlphaFoldDB" id="A0A917WF37"/>
<dbReference type="GO" id="GO:0004016">
    <property type="term" value="F:adenylate cyclase activity"/>
    <property type="evidence" value="ECO:0007669"/>
    <property type="project" value="TreeGrafter"/>
</dbReference>
<comment type="caution">
    <text evidence="4">The sequence shown here is derived from an EMBL/GenBank/DDBJ whole genome shotgun (WGS) entry which is preliminary data.</text>
</comment>
<keyword evidence="1" id="KW-0547">Nucleotide-binding</keyword>
<reference evidence="4" key="2">
    <citation type="submission" date="2020-09" db="EMBL/GenBank/DDBJ databases">
        <authorList>
            <person name="Sun Q."/>
            <person name="Zhou Y."/>
        </authorList>
    </citation>
    <scope>NUCLEOTIDE SEQUENCE</scope>
    <source>
        <strain evidence="4">CGMCC 4.7308</strain>
    </source>
</reference>